<evidence type="ECO:0000256" key="7">
    <source>
        <dbReference type="ARBA" id="ARBA00022779"/>
    </source>
</evidence>
<keyword evidence="11" id="KW-0966">Cell projection</keyword>
<evidence type="ECO:0000256" key="4">
    <source>
        <dbReference type="ARBA" id="ARBA00022475"/>
    </source>
</evidence>
<keyword evidence="4" id="KW-1003">Cell membrane</keyword>
<keyword evidence="13" id="KW-1185">Reference proteome</keyword>
<keyword evidence="7 10" id="KW-0283">Flagellar rotation</keyword>
<dbReference type="EMBL" id="QGLM01000020">
    <property type="protein sequence ID" value="PXY94541.1"/>
    <property type="molecule type" value="Genomic_DNA"/>
</dbReference>
<evidence type="ECO:0000256" key="6">
    <source>
        <dbReference type="ARBA" id="ARBA00022692"/>
    </source>
</evidence>
<proteinExistence type="inferred from homology"/>
<evidence type="ECO:0000256" key="3">
    <source>
        <dbReference type="ARBA" id="ARBA00008281"/>
    </source>
</evidence>
<dbReference type="Proteomes" id="UP000030901">
    <property type="component" value="Chromosome"/>
</dbReference>
<evidence type="ECO:0000313" key="12">
    <source>
        <dbReference type="EMBL" id="PXY94541.1"/>
    </source>
</evidence>
<protein>
    <recommendedName>
        <fullName evidence="10">Flagellar protein FliL</fullName>
    </recommendedName>
</protein>
<evidence type="ECO:0000256" key="9">
    <source>
        <dbReference type="ARBA" id="ARBA00023136"/>
    </source>
</evidence>
<accession>A0A0A7S312</accession>
<evidence type="ECO:0000256" key="10">
    <source>
        <dbReference type="RuleBase" id="RU364125"/>
    </source>
</evidence>
<keyword evidence="10" id="KW-0997">Cell inner membrane</keyword>
<dbReference type="GO" id="GO:0006935">
    <property type="term" value="P:chemotaxis"/>
    <property type="evidence" value="ECO:0007669"/>
    <property type="project" value="UniProtKB-KW"/>
</dbReference>
<evidence type="ECO:0000313" key="11">
    <source>
        <dbReference type="EMBL" id="AJA45885.1"/>
    </source>
</evidence>
<gene>
    <name evidence="12" type="ORF">DKK76_10265</name>
    <name evidence="11" type="ORF">FPB0191_02075</name>
</gene>
<evidence type="ECO:0000256" key="5">
    <source>
        <dbReference type="ARBA" id="ARBA00022500"/>
    </source>
</evidence>
<dbReference type="GO" id="GO:0009425">
    <property type="term" value="C:bacterial-type flagellum basal body"/>
    <property type="evidence" value="ECO:0007669"/>
    <property type="project" value="InterPro"/>
</dbReference>
<evidence type="ECO:0000313" key="14">
    <source>
        <dbReference type="Proteomes" id="UP000247838"/>
    </source>
</evidence>
<evidence type="ECO:0000256" key="2">
    <source>
        <dbReference type="ARBA" id="ARBA00004162"/>
    </source>
</evidence>
<dbReference type="AlphaFoldDB" id="A0A0A7S312"/>
<keyword evidence="5 10" id="KW-0145">Chemotaxis</keyword>
<dbReference type="GO" id="GO:0071978">
    <property type="term" value="P:bacterial-type flagellum-dependent swarming motility"/>
    <property type="evidence" value="ECO:0007669"/>
    <property type="project" value="TreeGrafter"/>
</dbReference>
<dbReference type="STRING" id="1267021.FPB0191_02075"/>
<keyword evidence="8" id="KW-1133">Transmembrane helix</keyword>
<dbReference type="HOGENOM" id="CLU_099018_0_1_6"/>
<keyword evidence="6" id="KW-0812">Transmembrane</keyword>
<keyword evidence="9 10" id="KW-0472">Membrane</keyword>
<comment type="function">
    <text evidence="1 10">Controls the rotational direction of flagella during chemotaxis.</text>
</comment>
<keyword evidence="11" id="KW-0969">Cilium</keyword>
<dbReference type="OrthoDB" id="2087278at2"/>
<evidence type="ECO:0000256" key="8">
    <source>
        <dbReference type="ARBA" id="ARBA00022989"/>
    </source>
</evidence>
<dbReference type="RefSeq" id="WP_039105883.1">
    <property type="nucleotide sequence ID" value="NZ_CALYQC010000007.1"/>
</dbReference>
<dbReference type="Proteomes" id="UP000247838">
    <property type="component" value="Unassembled WGS sequence"/>
</dbReference>
<name>A0A0A7S312_FRIPE</name>
<reference evidence="11 13" key="1">
    <citation type="journal article" date="2014" name="Appl. Environ. Microbiol.">
        <title>Gut symbionts from distinct hosts exhibit genotoxic activity via divergent colibactin biosynthetic pathways.</title>
        <authorList>
            <person name="Engel P."/>
            <person name="Vizcaino M.I."/>
            <person name="Crawford J.M."/>
        </authorList>
    </citation>
    <scope>NUCLEOTIDE SEQUENCE [LARGE SCALE GENOMIC DNA]</scope>
    <source>
        <strain evidence="11 13">PEB0191</strain>
    </source>
</reference>
<dbReference type="PANTHER" id="PTHR35091:SF2">
    <property type="entry name" value="FLAGELLAR PROTEIN FLIL"/>
    <property type="match status" value="1"/>
</dbReference>
<dbReference type="KEGG" id="fpp:FPB0191_02075"/>
<sequence length="163" mass="18763">MTTTKKKVSFLTLILMIITLLSLSAAGYFWYQNQSISKSYRKAKTKNKEEVPQPSQLPVFLTLKPFTVSLPGMKNGYEVNRILYIGMVLRLTNEEQKSVLLEYLPEIRSNILLLLSKQSIDNLNSESGKLQLKELVKEELSRGYDTNQPIEINEVLFTDFIIR</sequence>
<dbReference type="InterPro" id="IPR005503">
    <property type="entry name" value="FliL"/>
</dbReference>
<comment type="similarity">
    <text evidence="3 10">Belongs to the FliL family.</text>
</comment>
<dbReference type="PANTHER" id="PTHR35091">
    <property type="entry name" value="FLAGELLAR PROTEIN FLIL"/>
    <property type="match status" value="1"/>
</dbReference>
<evidence type="ECO:0000313" key="13">
    <source>
        <dbReference type="Proteomes" id="UP000030901"/>
    </source>
</evidence>
<comment type="subcellular location">
    <subcellularLocation>
        <location evidence="10">Cell inner membrane</location>
    </subcellularLocation>
    <subcellularLocation>
        <location evidence="2">Cell membrane</location>
        <topology evidence="2">Single-pass membrane protein</topology>
    </subcellularLocation>
</comment>
<keyword evidence="11" id="KW-0282">Flagellum</keyword>
<dbReference type="GO" id="GO:0005886">
    <property type="term" value="C:plasma membrane"/>
    <property type="evidence" value="ECO:0007669"/>
    <property type="project" value="UniProtKB-SubCell"/>
</dbReference>
<dbReference type="Pfam" id="PF03748">
    <property type="entry name" value="FliL"/>
    <property type="match status" value="1"/>
</dbReference>
<evidence type="ECO:0000256" key="1">
    <source>
        <dbReference type="ARBA" id="ARBA00002254"/>
    </source>
</evidence>
<dbReference type="EMBL" id="CP009056">
    <property type="protein sequence ID" value="AJA45885.1"/>
    <property type="molecule type" value="Genomic_DNA"/>
</dbReference>
<organism evidence="11 13">
    <name type="scientific">Frischella perrara</name>
    <dbReference type="NCBI Taxonomy" id="1267021"/>
    <lineage>
        <taxon>Bacteria</taxon>
        <taxon>Pseudomonadati</taxon>
        <taxon>Pseudomonadota</taxon>
        <taxon>Gammaproteobacteria</taxon>
        <taxon>Orbales</taxon>
        <taxon>Orbaceae</taxon>
        <taxon>Frischella</taxon>
    </lineage>
</organism>
<reference evidence="12 14" key="2">
    <citation type="submission" date="2018-05" db="EMBL/GenBank/DDBJ databases">
        <title>Reference genomes for bee gut microbiota database.</title>
        <authorList>
            <person name="Ellegaard K.M."/>
        </authorList>
    </citation>
    <scope>NUCLEOTIDE SEQUENCE [LARGE SCALE GENOMIC DNA]</scope>
    <source>
        <strain evidence="12 14">ESL0167</strain>
    </source>
</reference>